<keyword evidence="3" id="KW-1185">Reference proteome</keyword>
<organism evidence="2 3">
    <name type="scientific">Williamsia phyllosphaerae</name>
    <dbReference type="NCBI Taxonomy" id="885042"/>
    <lineage>
        <taxon>Bacteria</taxon>
        <taxon>Bacillati</taxon>
        <taxon>Actinomycetota</taxon>
        <taxon>Actinomycetes</taxon>
        <taxon>Mycobacteriales</taxon>
        <taxon>Nocardiaceae</taxon>
        <taxon>Williamsia</taxon>
    </lineage>
</organism>
<evidence type="ECO:0000313" key="3">
    <source>
        <dbReference type="Proteomes" id="UP000632454"/>
    </source>
</evidence>
<evidence type="ECO:0000259" key="1">
    <source>
        <dbReference type="Pfam" id="PF22554"/>
    </source>
</evidence>
<reference evidence="3" key="1">
    <citation type="journal article" date="2019" name="Int. J. Syst. Evol. Microbiol.">
        <title>The Global Catalogue of Microorganisms (GCM) 10K type strain sequencing project: providing services to taxonomists for standard genome sequencing and annotation.</title>
        <authorList>
            <consortium name="The Broad Institute Genomics Platform"/>
            <consortium name="The Broad Institute Genome Sequencing Center for Infectious Disease"/>
            <person name="Wu L."/>
            <person name="Ma J."/>
        </authorList>
    </citation>
    <scope>NUCLEOTIDE SEQUENCE [LARGE SCALE GENOMIC DNA]</scope>
    <source>
        <strain evidence="3">CCM 7855</strain>
    </source>
</reference>
<dbReference type="InterPro" id="IPR054342">
    <property type="entry name" value="TY-Chap_C"/>
</dbReference>
<dbReference type="Proteomes" id="UP000632454">
    <property type="component" value="Unassembled WGS sequence"/>
</dbReference>
<sequence>MSVPAPTVKDMSGRSSALTRELEQLLTLTRADIDRAHADARARAQLVEFCVDEEIELREEAESAYARGDEEHALHCAQEASAWRHTARILRSADRDAAAGRAPTGQSARLA</sequence>
<dbReference type="EMBL" id="BMCS01000001">
    <property type="protein sequence ID" value="GGF23510.1"/>
    <property type="molecule type" value="Genomic_DNA"/>
</dbReference>
<accession>A0ABQ1UQJ6</accession>
<comment type="caution">
    <text evidence="2">The sequence shown here is derived from an EMBL/GenBank/DDBJ whole genome shotgun (WGS) entry which is preliminary data.</text>
</comment>
<protein>
    <recommendedName>
        <fullName evidence="1">TY-Chap C-terminal domain-containing protein</fullName>
    </recommendedName>
</protein>
<gene>
    <name evidence="2" type="ORF">GCM10007298_19320</name>
</gene>
<name>A0ABQ1UQJ6_9NOCA</name>
<feature type="domain" description="TY-Chap C-terminal" evidence="1">
    <location>
        <begin position="18"/>
        <end position="95"/>
    </location>
</feature>
<dbReference type="Pfam" id="PF22554">
    <property type="entry name" value="Chap-C"/>
    <property type="match status" value="1"/>
</dbReference>
<evidence type="ECO:0000313" key="2">
    <source>
        <dbReference type="EMBL" id="GGF23510.1"/>
    </source>
</evidence>
<proteinExistence type="predicted"/>